<keyword evidence="1" id="KW-0479">Metal-binding</keyword>
<dbReference type="GO" id="GO:0016042">
    <property type="term" value="P:lipid catabolic process"/>
    <property type="evidence" value="ECO:0007669"/>
    <property type="project" value="UniProtKB-UniRule"/>
</dbReference>
<dbReference type="GO" id="GO:0047499">
    <property type="term" value="F:calcium-independent phospholipase A2 activity"/>
    <property type="evidence" value="ECO:0007669"/>
    <property type="project" value="TreeGrafter"/>
</dbReference>
<keyword evidence="5 7" id="KW-0442">Lipid degradation</keyword>
<dbReference type="PROSITE" id="PS00518">
    <property type="entry name" value="ZF_RING_1"/>
    <property type="match status" value="1"/>
</dbReference>
<evidence type="ECO:0000256" key="3">
    <source>
        <dbReference type="ARBA" id="ARBA00022801"/>
    </source>
</evidence>
<evidence type="ECO:0000256" key="7">
    <source>
        <dbReference type="PROSITE-ProRule" id="PRU01161"/>
    </source>
</evidence>
<dbReference type="InterPro" id="IPR002641">
    <property type="entry name" value="PNPLA_dom"/>
</dbReference>
<keyword evidence="10" id="KW-1185">Reference proteome</keyword>
<dbReference type="GO" id="GO:0016020">
    <property type="term" value="C:membrane"/>
    <property type="evidence" value="ECO:0007669"/>
    <property type="project" value="TreeGrafter"/>
</dbReference>
<sequence>MAEPHEPTDLECDDCGNPMPTPESVLKCLCGMEYCERCFEKHMRQIQKRGQQSKHGPSIPSPPSQAEELWENITSAFAHLDIPSRFIQDEKAKWFGLRSQKSNGRNDSPEAQYIVETSRLKDLIAQSLNLEDSPATQYPSFASFVGITGAGKSLLIQYLISLGKMENETGSNEFQIPVTGSSSQLDPTTGEVNLYADPSTFGTSAPIFLADCEGIGGGISMANDYQKKWHDVKNHGRAVFQLEHRISDKEVLEDLYPRLLYIFSDVVCYVVSEKSWPLTIARLLSWSTTGAQHAINQAALPALILILNSAEWAGEDEWVSDTGGDVLTGFVLKTMQRAFAADSKLRKKAREYGISPDTPASASDTSTPLEKLLLKSYSSVHTHFIPRMGLGRFGCPEAMLNQVVRLRERIKLGSKRVQKVRAKSMTMFDHNQLVAIASYAFSHISQNLDTPFDFGLCRLLTSKSIETHIARFLKVCVDRADVSGLDLSTLFKAATSVIASAIVKKAQSSKNQAIVELHIFHEGTRSLCKEALNEFFENYMPCSYVNRDPPWKCVNTRSGHAKGHQPAIHGALFPIRASFATGEFEAATAEIYNEDKFMTEIETKVSELTQIVKDAAGSNPAKWYSIVRDKHDENVDSLRKLEVFSMKKQNESITTKMKENLFTQPKFCFYCLFGKSEYRLPCQHLICGSCAKENSVSDQYRQEPEATISLKRCILCTEEGPCNKWPFSIQTLPKLADPRILALDGAGVRAIAQLFWLISLEEIIGIGLPIGQFFDLIVGSSMSGIVALGIGTQDLCARDCLEQFKLICDKGFVNKLGTKTFVPGLQSLTIRFRGSIYLQEPYKNVIRDRFFNGQEDIVFGLQNHCRVAVTTTVKSKASLIANYQTGEGDDKRYTDATMSTWEAAMCASAAPPYFAPMLVDGTVFRDGGLKANNPVHIALEEAKLLWGKPRPDSLISMGTGLPGGSLQPEPAGLGNLDAKIAGYLRTWLGSIDGQQAWDDFRDSQSGDVLARCNRLNTSWDWIDPTFDDLEISDIDMQHMSWEELVSKSGMVLLRSDFGSQYIPQIDNPYEPVAGPCTNNILAVQADILRASLYFFQVSRICKVDHEMFYISGSLKCRIGVSDSRPYDRLLGLTEWFAINGRGVYGMHEFPRNYSNLFDAPVQFEHTSTGGPIRIDVKFKALPYLVTISGFPMDFQALRDHCAENGIKEEKYSSSYHWQSQTYPYAESSIGDPYERVRTPGTDALNFADYTYPI</sequence>
<dbReference type="InterPro" id="IPR017907">
    <property type="entry name" value="Znf_RING_CS"/>
</dbReference>
<keyword evidence="4" id="KW-0862">Zinc</keyword>
<accession>A0AAV9WIZ1</accession>
<feature type="short sequence motif" description="DGA/G" evidence="7">
    <location>
        <begin position="926"/>
        <end position="928"/>
    </location>
</feature>
<dbReference type="GO" id="GO:0019369">
    <property type="term" value="P:arachidonate metabolic process"/>
    <property type="evidence" value="ECO:0007669"/>
    <property type="project" value="TreeGrafter"/>
</dbReference>
<evidence type="ECO:0000256" key="5">
    <source>
        <dbReference type="ARBA" id="ARBA00022963"/>
    </source>
</evidence>
<keyword evidence="2" id="KW-0863">Zinc-finger</keyword>
<reference evidence="9 10" key="1">
    <citation type="submission" date="2023-08" db="EMBL/GenBank/DDBJ databases">
        <authorList>
            <person name="Palmer J.M."/>
        </authorList>
    </citation>
    <scope>NUCLEOTIDE SEQUENCE [LARGE SCALE GENOMIC DNA]</scope>
    <source>
        <strain evidence="9 10">TWF481</strain>
    </source>
</reference>
<comment type="caution">
    <text evidence="7">Lacks conserved residue(s) required for the propagation of feature annotation.</text>
</comment>
<dbReference type="AlphaFoldDB" id="A0AAV9WIZ1"/>
<gene>
    <name evidence="9" type="ORF">TWF481_003922</name>
</gene>
<proteinExistence type="predicted"/>
<dbReference type="PANTHER" id="PTHR24185">
    <property type="entry name" value="CALCIUM-INDEPENDENT PHOSPHOLIPASE A2-GAMMA"/>
    <property type="match status" value="1"/>
</dbReference>
<dbReference type="GO" id="GO:0046486">
    <property type="term" value="P:glycerolipid metabolic process"/>
    <property type="evidence" value="ECO:0007669"/>
    <property type="project" value="UniProtKB-ARBA"/>
</dbReference>
<evidence type="ECO:0000256" key="4">
    <source>
        <dbReference type="ARBA" id="ARBA00022833"/>
    </source>
</evidence>
<dbReference type="GO" id="GO:0008270">
    <property type="term" value="F:zinc ion binding"/>
    <property type="evidence" value="ECO:0007669"/>
    <property type="project" value="UniProtKB-KW"/>
</dbReference>
<name>A0AAV9WIZ1_9PEZI</name>
<dbReference type="InterPro" id="IPR016035">
    <property type="entry name" value="Acyl_Trfase/lysoPLipase"/>
</dbReference>
<evidence type="ECO:0000256" key="2">
    <source>
        <dbReference type="ARBA" id="ARBA00022771"/>
    </source>
</evidence>
<feature type="active site" description="Nucleophile" evidence="7">
    <location>
        <position position="781"/>
    </location>
</feature>
<feature type="active site" description="Proton acceptor" evidence="7">
    <location>
        <position position="926"/>
    </location>
</feature>
<feature type="domain" description="PNPLA" evidence="8">
    <location>
        <begin position="741"/>
        <end position="939"/>
    </location>
</feature>
<dbReference type="Proteomes" id="UP001370758">
    <property type="component" value="Unassembled WGS sequence"/>
</dbReference>
<evidence type="ECO:0000313" key="10">
    <source>
        <dbReference type="Proteomes" id="UP001370758"/>
    </source>
</evidence>
<evidence type="ECO:0000259" key="8">
    <source>
        <dbReference type="PROSITE" id="PS51635"/>
    </source>
</evidence>
<dbReference type="Pfam" id="PF01734">
    <property type="entry name" value="Patatin"/>
    <property type="match status" value="1"/>
</dbReference>
<dbReference type="PROSITE" id="PS51635">
    <property type="entry name" value="PNPLA"/>
    <property type="match status" value="1"/>
</dbReference>
<evidence type="ECO:0000256" key="1">
    <source>
        <dbReference type="ARBA" id="ARBA00022723"/>
    </source>
</evidence>
<dbReference type="EMBL" id="JAVHJL010000002">
    <property type="protein sequence ID" value="KAK6509161.1"/>
    <property type="molecule type" value="Genomic_DNA"/>
</dbReference>
<dbReference type="Gene3D" id="3.40.1090.10">
    <property type="entry name" value="Cytosolic phospholipase A2 catalytic domain"/>
    <property type="match status" value="1"/>
</dbReference>
<evidence type="ECO:0000256" key="6">
    <source>
        <dbReference type="ARBA" id="ARBA00023098"/>
    </source>
</evidence>
<dbReference type="SUPFAM" id="SSF52151">
    <property type="entry name" value="FabD/lysophospholipase-like"/>
    <property type="match status" value="1"/>
</dbReference>
<keyword evidence="3 7" id="KW-0378">Hydrolase</keyword>
<organism evidence="9 10">
    <name type="scientific">Arthrobotrys musiformis</name>
    <dbReference type="NCBI Taxonomy" id="47236"/>
    <lineage>
        <taxon>Eukaryota</taxon>
        <taxon>Fungi</taxon>
        <taxon>Dikarya</taxon>
        <taxon>Ascomycota</taxon>
        <taxon>Pezizomycotina</taxon>
        <taxon>Orbiliomycetes</taxon>
        <taxon>Orbiliales</taxon>
        <taxon>Orbiliaceae</taxon>
        <taxon>Arthrobotrys</taxon>
    </lineage>
</organism>
<protein>
    <recommendedName>
        <fullName evidence="8">PNPLA domain-containing protein</fullName>
    </recommendedName>
</protein>
<dbReference type="PANTHER" id="PTHR24185:SF1">
    <property type="entry name" value="CALCIUM-INDEPENDENT PHOSPHOLIPASE A2-GAMMA"/>
    <property type="match status" value="1"/>
</dbReference>
<evidence type="ECO:0000313" key="9">
    <source>
        <dbReference type="EMBL" id="KAK6509161.1"/>
    </source>
</evidence>
<keyword evidence="6 7" id="KW-0443">Lipid metabolism</keyword>
<dbReference type="CDD" id="cd07199">
    <property type="entry name" value="Pat17_PNPLA8_PNPLA9_like"/>
    <property type="match status" value="1"/>
</dbReference>
<comment type="caution">
    <text evidence="9">The sequence shown here is derived from an EMBL/GenBank/DDBJ whole genome shotgun (WGS) entry which is preliminary data.</text>
</comment>